<protein>
    <submittedName>
        <fullName evidence="1">Uncharacterized protein</fullName>
    </submittedName>
</protein>
<dbReference type="AlphaFoldDB" id="A0A316DBX8"/>
<organism evidence="1 2">
    <name type="scientific">Tumebacillus permanentifrigoris</name>
    <dbReference type="NCBI Taxonomy" id="378543"/>
    <lineage>
        <taxon>Bacteria</taxon>
        <taxon>Bacillati</taxon>
        <taxon>Bacillota</taxon>
        <taxon>Bacilli</taxon>
        <taxon>Bacillales</taxon>
        <taxon>Alicyclobacillaceae</taxon>
        <taxon>Tumebacillus</taxon>
    </lineage>
</organism>
<reference evidence="1 2" key="1">
    <citation type="submission" date="2018-05" db="EMBL/GenBank/DDBJ databases">
        <title>Genomic Encyclopedia of Type Strains, Phase IV (KMG-IV): sequencing the most valuable type-strain genomes for metagenomic binning, comparative biology and taxonomic classification.</title>
        <authorList>
            <person name="Goeker M."/>
        </authorList>
    </citation>
    <scope>NUCLEOTIDE SEQUENCE [LARGE SCALE GENOMIC DNA]</scope>
    <source>
        <strain evidence="1 2">DSM 18773</strain>
    </source>
</reference>
<sequence length="194" mass="22708">MKPKSTSTDEVKGDEWMAKDKRMVEHGYDPKIAQDPARGTILMLDAFVDFEAADLAKIVEFAEVRNFAQIVLFPHHEKTAKNMGWTELPAFHKRLKAVDAMVDDLPSTAVRVTVDNWEEKRKKYTPLELILRYFEEKYRPPYFLYVTDGYANAMAQFASFDECMKKVRLVIDQKYDVPAHPKLTKVEHRWEYVE</sequence>
<comment type="caution">
    <text evidence="1">The sequence shown here is derived from an EMBL/GenBank/DDBJ whole genome shotgun (WGS) entry which is preliminary data.</text>
</comment>
<dbReference type="EMBL" id="QGGL01000003">
    <property type="protein sequence ID" value="PWK15647.1"/>
    <property type="molecule type" value="Genomic_DNA"/>
</dbReference>
<dbReference type="RefSeq" id="WP_109686882.1">
    <property type="nucleotide sequence ID" value="NZ_QGGL01000003.1"/>
</dbReference>
<evidence type="ECO:0000313" key="2">
    <source>
        <dbReference type="Proteomes" id="UP000245634"/>
    </source>
</evidence>
<evidence type="ECO:0000313" key="1">
    <source>
        <dbReference type="EMBL" id="PWK15647.1"/>
    </source>
</evidence>
<dbReference type="Gene3D" id="3.40.50.620">
    <property type="entry name" value="HUPs"/>
    <property type="match status" value="1"/>
</dbReference>
<accession>A0A316DBX8</accession>
<keyword evidence="2" id="KW-1185">Reference proteome</keyword>
<proteinExistence type="predicted"/>
<gene>
    <name evidence="1" type="ORF">C7459_103187</name>
</gene>
<dbReference type="OrthoDB" id="2677664at2"/>
<dbReference type="Proteomes" id="UP000245634">
    <property type="component" value="Unassembled WGS sequence"/>
</dbReference>
<dbReference type="InterPro" id="IPR014729">
    <property type="entry name" value="Rossmann-like_a/b/a_fold"/>
</dbReference>
<name>A0A316DBX8_9BACL</name>